<dbReference type="Gene3D" id="1.10.600.10">
    <property type="entry name" value="Farnesyl Diphosphate Synthase"/>
    <property type="match status" value="1"/>
</dbReference>
<dbReference type="EC" id="4.2.3.-" evidence="2"/>
<dbReference type="PANTHER" id="PTHR35201">
    <property type="entry name" value="TERPENE SYNTHASE"/>
    <property type="match status" value="1"/>
</dbReference>
<dbReference type="Proteomes" id="UP001611548">
    <property type="component" value="Unassembled WGS sequence"/>
</dbReference>
<dbReference type="SFLD" id="SFLDG01020">
    <property type="entry name" value="Terpene_Cyclase_Like_2"/>
    <property type="match status" value="1"/>
</dbReference>
<accession>A0ABW7UM18</accession>
<dbReference type="PANTHER" id="PTHR35201:SF4">
    <property type="entry name" value="BETA-PINACENE SYNTHASE-RELATED"/>
    <property type="match status" value="1"/>
</dbReference>
<dbReference type="SUPFAM" id="SSF48576">
    <property type="entry name" value="Terpenoid synthases"/>
    <property type="match status" value="1"/>
</dbReference>
<reference evidence="3 4" key="1">
    <citation type="submission" date="2024-10" db="EMBL/GenBank/DDBJ databases">
        <title>The Natural Products Discovery Center: Release of the First 8490 Sequenced Strains for Exploring Actinobacteria Biosynthetic Diversity.</title>
        <authorList>
            <person name="Kalkreuter E."/>
            <person name="Kautsar S.A."/>
            <person name="Yang D."/>
            <person name="Bader C.D."/>
            <person name="Teijaro C.N."/>
            <person name="Fluegel L."/>
            <person name="Davis C.M."/>
            <person name="Simpson J.R."/>
            <person name="Lauterbach L."/>
            <person name="Steele A.D."/>
            <person name="Gui C."/>
            <person name="Meng S."/>
            <person name="Li G."/>
            <person name="Viehrig K."/>
            <person name="Ye F."/>
            <person name="Su P."/>
            <person name="Kiefer A.F."/>
            <person name="Nichols A."/>
            <person name="Cepeda A.J."/>
            <person name="Yan W."/>
            <person name="Fan B."/>
            <person name="Jiang Y."/>
            <person name="Adhikari A."/>
            <person name="Zheng C.-J."/>
            <person name="Schuster L."/>
            <person name="Cowan T.M."/>
            <person name="Smanski M.J."/>
            <person name="Chevrette M.G."/>
            <person name="De Carvalho L.P.S."/>
            <person name="Shen B."/>
        </authorList>
    </citation>
    <scope>NUCLEOTIDE SEQUENCE [LARGE SCALE GENOMIC DNA]</scope>
    <source>
        <strain evidence="3 4">NPDC020327</strain>
    </source>
</reference>
<dbReference type="RefSeq" id="WP_055472265.1">
    <property type="nucleotide sequence ID" value="NZ_JBIRWE010000001.1"/>
</dbReference>
<name>A0ABW7UM18_9ACTN</name>
<dbReference type="SFLD" id="SFLDS00005">
    <property type="entry name" value="Isoprenoid_Synthase_Type_I"/>
    <property type="match status" value="1"/>
</dbReference>
<dbReference type="InterPro" id="IPR008949">
    <property type="entry name" value="Isoprenoid_synthase_dom_sf"/>
</dbReference>
<keyword evidence="2" id="KW-0460">Magnesium</keyword>
<dbReference type="InterPro" id="IPR034686">
    <property type="entry name" value="Terpene_cyclase-like_2"/>
</dbReference>
<comment type="cofactor">
    <cofactor evidence="2">
        <name>Mg(2+)</name>
        <dbReference type="ChEBI" id="CHEBI:18420"/>
    </cofactor>
</comment>
<evidence type="ECO:0000313" key="3">
    <source>
        <dbReference type="EMBL" id="MFI1962911.1"/>
    </source>
</evidence>
<protein>
    <recommendedName>
        <fullName evidence="2">Terpene synthase</fullName>
        <ecNumber evidence="2">4.2.3.-</ecNumber>
    </recommendedName>
</protein>
<comment type="similarity">
    <text evidence="2">Belongs to the terpene synthase family.</text>
</comment>
<sequence length="318" mass="36278">MCSTTAKVNPDYPTIYEHNAAWAAAFLPFSHPAELGRMLEHRYPLWESMVYSVGLPHRVAHSSCVTSLMFEVDDVALLQRGLFDEIDANWENGQHPYGRAFHDIWTTLEQRMPEGVYRRYREAWQNWFAGAQQENKLRATAEIPDLETYLQVRRSNVGLRPYITCIEYVLDLDLTQDLQDDEELASVKDLAVEHAMLVNDVYSARWECFNDDYFNVVATLIRAHDKPLQTAIDQSAALIEKADTALTDTVTRLRRRYASAGPKGRDITAYLDAIGSFCAGNFRWSCETSRYNGTGYGWNGLRTGTVTLHPERTVITAH</sequence>
<gene>
    <name evidence="3" type="ORF">ACH429_01975</name>
</gene>
<comment type="caution">
    <text evidence="3">The sequence shown here is derived from an EMBL/GenBank/DDBJ whole genome shotgun (WGS) entry which is preliminary data.</text>
</comment>
<proteinExistence type="inferred from homology"/>
<dbReference type="EMBL" id="JBIRWE010000001">
    <property type="protein sequence ID" value="MFI1962911.1"/>
    <property type="molecule type" value="Genomic_DNA"/>
</dbReference>
<keyword evidence="2" id="KW-0479">Metal-binding</keyword>
<keyword evidence="4" id="KW-1185">Reference proteome</keyword>
<evidence type="ECO:0000256" key="1">
    <source>
        <dbReference type="ARBA" id="ARBA00023239"/>
    </source>
</evidence>
<dbReference type="Pfam" id="PF19086">
    <property type="entry name" value="Terpene_syn_C_2"/>
    <property type="match status" value="1"/>
</dbReference>
<evidence type="ECO:0000313" key="4">
    <source>
        <dbReference type="Proteomes" id="UP001611548"/>
    </source>
</evidence>
<evidence type="ECO:0000256" key="2">
    <source>
        <dbReference type="RuleBase" id="RU366034"/>
    </source>
</evidence>
<keyword evidence="1 2" id="KW-0456">Lyase</keyword>
<organism evidence="3 4">
    <name type="scientific">Streptomyces pathocidini</name>
    <dbReference type="NCBI Taxonomy" id="1650571"/>
    <lineage>
        <taxon>Bacteria</taxon>
        <taxon>Bacillati</taxon>
        <taxon>Actinomycetota</taxon>
        <taxon>Actinomycetes</taxon>
        <taxon>Kitasatosporales</taxon>
        <taxon>Streptomycetaceae</taxon>
        <taxon>Streptomyces</taxon>
    </lineage>
</organism>